<dbReference type="AlphaFoldDB" id="A0AAD1UCL6"/>
<feature type="compositionally biased region" description="Basic and acidic residues" evidence="1">
    <location>
        <begin position="78"/>
        <end position="103"/>
    </location>
</feature>
<feature type="region of interest" description="Disordered" evidence="1">
    <location>
        <begin position="1"/>
        <end position="59"/>
    </location>
</feature>
<name>A0AAD1UCL6_EUPCR</name>
<evidence type="ECO:0000313" key="3">
    <source>
        <dbReference type="Proteomes" id="UP001295684"/>
    </source>
</evidence>
<comment type="caution">
    <text evidence="2">The sequence shown here is derived from an EMBL/GenBank/DDBJ whole genome shotgun (WGS) entry which is preliminary data.</text>
</comment>
<dbReference type="Proteomes" id="UP001295684">
    <property type="component" value="Unassembled WGS sequence"/>
</dbReference>
<evidence type="ECO:0000256" key="1">
    <source>
        <dbReference type="SAM" id="MobiDB-lite"/>
    </source>
</evidence>
<accession>A0AAD1UCL6</accession>
<organism evidence="2 3">
    <name type="scientific">Euplotes crassus</name>
    <dbReference type="NCBI Taxonomy" id="5936"/>
    <lineage>
        <taxon>Eukaryota</taxon>
        <taxon>Sar</taxon>
        <taxon>Alveolata</taxon>
        <taxon>Ciliophora</taxon>
        <taxon>Intramacronucleata</taxon>
        <taxon>Spirotrichea</taxon>
        <taxon>Hypotrichia</taxon>
        <taxon>Euplotida</taxon>
        <taxon>Euplotidae</taxon>
        <taxon>Moneuplotes</taxon>
    </lineage>
</organism>
<gene>
    <name evidence="2" type="ORF">ECRASSUSDP1_LOCUS7617</name>
</gene>
<protein>
    <submittedName>
        <fullName evidence="2">Uncharacterized protein</fullName>
    </submittedName>
</protein>
<feature type="region of interest" description="Disordered" evidence="1">
    <location>
        <begin position="76"/>
        <end position="103"/>
    </location>
</feature>
<keyword evidence="3" id="KW-1185">Reference proteome</keyword>
<feature type="compositionally biased region" description="Basic and acidic residues" evidence="1">
    <location>
        <begin position="9"/>
        <end position="35"/>
    </location>
</feature>
<dbReference type="EMBL" id="CAMPGE010007426">
    <property type="protein sequence ID" value="CAI2366344.1"/>
    <property type="molecule type" value="Genomic_DNA"/>
</dbReference>
<reference evidence="2" key="1">
    <citation type="submission" date="2023-07" db="EMBL/GenBank/DDBJ databases">
        <authorList>
            <consortium name="AG Swart"/>
            <person name="Singh M."/>
            <person name="Singh A."/>
            <person name="Seah K."/>
            <person name="Emmerich C."/>
        </authorList>
    </citation>
    <scope>NUCLEOTIDE SEQUENCE</scope>
    <source>
        <strain evidence="2">DP1</strain>
    </source>
</reference>
<proteinExistence type="predicted"/>
<evidence type="ECO:0000313" key="2">
    <source>
        <dbReference type="EMBL" id="CAI2366344.1"/>
    </source>
</evidence>
<feature type="compositionally biased region" description="Polar residues" evidence="1">
    <location>
        <begin position="40"/>
        <end position="51"/>
    </location>
</feature>
<sequence>MPSLNRLAVPEKPRAPDEINSIRDAEKYYRTERKPRVGNLYNSHPQALDNANENKFKNDKLSHSYGKNVVPKGAFMVPKDHDLIKDPQKNPKNRRYSEYHLEDIQRTPRENQGYKRKSNERYNRYREDYYAKYIHPYPFWLPHPTITRTQAAKMQELKTLRKELARLKAKNMRHHLGED</sequence>